<dbReference type="OrthoDB" id="7226109at2"/>
<protein>
    <submittedName>
        <fullName evidence="3">Uncharacterized protein YjbJ (UPF0337 family)</fullName>
    </submittedName>
</protein>
<dbReference type="AlphaFoldDB" id="A0A3D9Z5S7"/>
<name>A0A3D9Z5S7_9HYPH</name>
<dbReference type="Gene3D" id="1.10.1470.10">
    <property type="entry name" value="YjbJ"/>
    <property type="match status" value="1"/>
</dbReference>
<dbReference type="RefSeq" id="WP_115837048.1">
    <property type="nucleotide sequence ID" value="NZ_CP025086.1"/>
</dbReference>
<dbReference type="InterPro" id="IPR008462">
    <property type="entry name" value="CsbD"/>
</dbReference>
<accession>A0A3D9Z5S7</accession>
<comment type="caution">
    <text evidence="3">The sequence shown here is derived from an EMBL/GenBank/DDBJ whole genome shotgun (WGS) entry which is preliminary data.</text>
</comment>
<proteinExistence type="inferred from homology"/>
<keyword evidence="4" id="KW-1185">Reference proteome</keyword>
<dbReference type="EMBL" id="QUMO01000003">
    <property type="protein sequence ID" value="REF86529.1"/>
    <property type="molecule type" value="Genomic_DNA"/>
</dbReference>
<dbReference type="Proteomes" id="UP000256900">
    <property type="component" value="Unassembled WGS sequence"/>
</dbReference>
<evidence type="ECO:0000259" key="2">
    <source>
        <dbReference type="Pfam" id="PF05532"/>
    </source>
</evidence>
<gene>
    <name evidence="3" type="ORF">DES32_2584</name>
</gene>
<dbReference type="SUPFAM" id="SSF69047">
    <property type="entry name" value="Hypothetical protein YjbJ"/>
    <property type="match status" value="1"/>
</dbReference>
<dbReference type="InterPro" id="IPR036629">
    <property type="entry name" value="YjbJ_sf"/>
</dbReference>
<evidence type="ECO:0000256" key="1">
    <source>
        <dbReference type="ARBA" id="ARBA00009129"/>
    </source>
</evidence>
<reference evidence="3 4" key="1">
    <citation type="submission" date="2018-08" db="EMBL/GenBank/DDBJ databases">
        <title>Genomic Encyclopedia of Type Strains, Phase IV (KMG-IV): sequencing the most valuable type-strain genomes for metagenomic binning, comparative biology and taxonomic classification.</title>
        <authorList>
            <person name="Goeker M."/>
        </authorList>
    </citation>
    <scope>NUCLEOTIDE SEQUENCE [LARGE SCALE GENOMIC DNA]</scope>
    <source>
        <strain evidence="3 4">BW863</strain>
    </source>
</reference>
<sequence>MSSSTDKIKGVANEVAGEVKRGVGKAVGSEKLQAEGAAQELKGHVQKAVGDAKSAVKDAADKASHQIHKNT</sequence>
<evidence type="ECO:0000313" key="3">
    <source>
        <dbReference type="EMBL" id="REF86529.1"/>
    </source>
</evidence>
<feature type="domain" description="CsbD-like" evidence="2">
    <location>
        <begin position="6"/>
        <end position="58"/>
    </location>
</feature>
<organism evidence="3 4">
    <name type="scientific">Methylovirgula ligni</name>
    <dbReference type="NCBI Taxonomy" id="569860"/>
    <lineage>
        <taxon>Bacteria</taxon>
        <taxon>Pseudomonadati</taxon>
        <taxon>Pseudomonadota</taxon>
        <taxon>Alphaproteobacteria</taxon>
        <taxon>Hyphomicrobiales</taxon>
        <taxon>Beijerinckiaceae</taxon>
        <taxon>Methylovirgula</taxon>
    </lineage>
</organism>
<comment type="similarity">
    <text evidence="1">Belongs to the UPF0337 (CsbD) family.</text>
</comment>
<dbReference type="Pfam" id="PF05532">
    <property type="entry name" value="CsbD"/>
    <property type="match status" value="1"/>
</dbReference>
<evidence type="ECO:0000313" key="4">
    <source>
        <dbReference type="Proteomes" id="UP000256900"/>
    </source>
</evidence>